<dbReference type="EMBL" id="LCSD01000003">
    <property type="protein sequence ID" value="KKW47877.1"/>
    <property type="molecule type" value="Genomic_DNA"/>
</dbReference>
<dbReference type="GO" id="GO:0003871">
    <property type="term" value="F:5-methyltetrahydropteroyltriglutamate-homocysteine S-methyltransferase activity"/>
    <property type="evidence" value="ECO:0007669"/>
    <property type="project" value="UniProtKB-EC"/>
</dbReference>
<name>A0A0G2B1T9_9BACT</name>
<dbReference type="GO" id="GO:0032259">
    <property type="term" value="P:methylation"/>
    <property type="evidence" value="ECO:0007669"/>
    <property type="project" value="UniProtKB-KW"/>
</dbReference>
<evidence type="ECO:0000259" key="12">
    <source>
        <dbReference type="Pfam" id="PF01717"/>
    </source>
</evidence>
<evidence type="ECO:0000256" key="10">
    <source>
        <dbReference type="ARBA" id="ARBA00022833"/>
    </source>
</evidence>
<evidence type="ECO:0000256" key="4">
    <source>
        <dbReference type="ARBA" id="ARBA00009553"/>
    </source>
</evidence>
<comment type="similarity">
    <text evidence="4">Belongs to the vitamin-B12 independent methionine synthase family.</text>
</comment>
<evidence type="ECO:0000313" key="15">
    <source>
        <dbReference type="Proteomes" id="UP000034789"/>
    </source>
</evidence>
<dbReference type="Pfam" id="PF08267">
    <property type="entry name" value="Meth_synt_1"/>
    <property type="match status" value="1"/>
</dbReference>
<dbReference type="PATRIC" id="fig|1618672.3.peg.80"/>
<evidence type="ECO:0000313" key="14">
    <source>
        <dbReference type="EMBL" id="KKW47877.1"/>
    </source>
</evidence>
<keyword evidence="7" id="KW-0028">Amino-acid biosynthesis</keyword>
<dbReference type="GO" id="GO:0008270">
    <property type="term" value="F:zinc ion binding"/>
    <property type="evidence" value="ECO:0007669"/>
    <property type="project" value="InterPro"/>
</dbReference>
<keyword evidence="6 14" id="KW-0489">Methyltransferase</keyword>
<gene>
    <name evidence="14" type="ORF">UY98_C0003G0007</name>
</gene>
<dbReference type="Pfam" id="PF01717">
    <property type="entry name" value="Meth_synt_2"/>
    <property type="match status" value="1"/>
</dbReference>
<protein>
    <recommendedName>
        <fullName evidence="5">5-methyltetrahydropteroyltriglutamate--homocysteine S-methyltransferase</fullName>
        <ecNumber evidence="5">2.1.1.14</ecNumber>
    </recommendedName>
</protein>
<dbReference type="Proteomes" id="UP000034789">
    <property type="component" value="Unassembled WGS sequence"/>
</dbReference>
<evidence type="ECO:0000256" key="8">
    <source>
        <dbReference type="ARBA" id="ARBA00022679"/>
    </source>
</evidence>
<dbReference type="InterPro" id="IPR002629">
    <property type="entry name" value="Met_Synth_C/arc"/>
</dbReference>
<keyword evidence="10" id="KW-0862">Zinc</keyword>
<comment type="pathway">
    <text evidence="3">Amino-acid biosynthesis; L-methionine biosynthesis via de novo pathway; L-methionine from L-homocysteine (MetE route): step 1/1.</text>
</comment>
<proteinExistence type="inferred from homology"/>
<evidence type="ECO:0000256" key="6">
    <source>
        <dbReference type="ARBA" id="ARBA00022603"/>
    </source>
</evidence>
<dbReference type="AlphaFoldDB" id="A0A0G2B1T9"/>
<comment type="function">
    <text evidence="2">Catalyzes the transfer of a methyl group from 5-methyltetrahydrofolate to homocysteine resulting in methionine formation.</text>
</comment>
<keyword evidence="11" id="KW-0486">Methionine biosynthesis</keyword>
<feature type="domain" description="Cobalamin-independent methionine synthase MetE N-terminal" evidence="13">
    <location>
        <begin position="3"/>
        <end position="278"/>
    </location>
</feature>
<reference evidence="14 15" key="1">
    <citation type="journal article" date="2015" name="Nature">
        <title>rRNA introns, odd ribosomes, and small enigmatic genomes across a large radiation of phyla.</title>
        <authorList>
            <person name="Brown C.T."/>
            <person name="Hug L.A."/>
            <person name="Thomas B.C."/>
            <person name="Sharon I."/>
            <person name="Castelle C.J."/>
            <person name="Singh A."/>
            <person name="Wilkins M.J."/>
            <person name="Williams K.H."/>
            <person name="Banfield J.F."/>
        </authorList>
    </citation>
    <scope>NUCLEOTIDE SEQUENCE [LARGE SCALE GENOMIC DNA]</scope>
</reference>
<keyword evidence="8 14" id="KW-0808">Transferase</keyword>
<dbReference type="GO" id="GO:0009086">
    <property type="term" value="P:methionine biosynthetic process"/>
    <property type="evidence" value="ECO:0007669"/>
    <property type="project" value="UniProtKB-KW"/>
</dbReference>
<sequence length="707" mass="78670">MKTTTLGFPNTYQSLIKQTVERFWRGAAGEEEVRRAFAEVEEYNRRAQKNLDLVPAGDIDLYDRLLSTAVRFSLAPSRFGAPEETARSLSTYLSIPRGAEGKPASPMVKWFNTNYHVVQPEIERDPKWQKEAALPDLSDSRAKLALIGPWTLLSYAINKTPRPMPELFALLGAEYRAFIASLPAHTIVQLEEPSFLTRGIPDGYGDFLKGLERAVHLHVYFGAVNDLADRLFAFPVAGIGLDFVDGPENLSLLAKFPKDKALVAGVVNGRNVWPISARTKELLGTIRASVPDERLYISPSCSLLHVPLSAKGEAFPFSFAEEKIAELASLKSGNAEFAPFTPHPAALPEERFERARKTFWVSPIAYPTTTIGSFPQTAEIRKARKDLREGAVSEAEYETFIKERTKECVERQEKLGLDILVHGEFERNDMVQYFAENFSGFTPIKGPVQSYGTRHVRPPVITGDVDRPRAFTVPWTTYAQSCTKKPVKGMLTGPVTIVQWSFPREDMEKEAQYYMVARALAKEVKDLVAGGAIHIQIDEPALREGLPLDAKRQAHYLRHAVNAFRLTFASVPDETIIHSHMCFSEFGDILDAIRDMGTDVLSIEDSKAKGKVAASIRASGFPASLGLGVFDVHSPRLPEVEEMLAIPSSLDMDPRRVWINPDCGLKTRGEEAWTQLERMMEAVRILRERFARSFSAGDGSALGGKSP</sequence>
<evidence type="ECO:0000256" key="2">
    <source>
        <dbReference type="ARBA" id="ARBA00002777"/>
    </source>
</evidence>
<dbReference type="PANTHER" id="PTHR30519">
    <property type="entry name" value="5-METHYLTETRAHYDROPTEROYLTRIGLUTAMATE--HOMOCYSTEINE METHYLTRANSFERASE"/>
    <property type="match status" value="1"/>
</dbReference>
<evidence type="ECO:0000256" key="1">
    <source>
        <dbReference type="ARBA" id="ARBA00001947"/>
    </source>
</evidence>
<dbReference type="SUPFAM" id="SSF51726">
    <property type="entry name" value="UROD/MetE-like"/>
    <property type="match status" value="2"/>
</dbReference>
<evidence type="ECO:0000256" key="9">
    <source>
        <dbReference type="ARBA" id="ARBA00022723"/>
    </source>
</evidence>
<organism evidence="14 15">
    <name type="scientific">Candidatus Kaiserbacteria bacterium GW2011_GWA2_58_9</name>
    <dbReference type="NCBI Taxonomy" id="1618672"/>
    <lineage>
        <taxon>Bacteria</taxon>
        <taxon>Candidatus Kaiseribacteriota</taxon>
    </lineage>
</organism>
<accession>A0A0G2B1T9</accession>
<dbReference type="CDD" id="cd03311">
    <property type="entry name" value="CIMS_C_terminal_like"/>
    <property type="match status" value="1"/>
</dbReference>
<dbReference type="Gene3D" id="3.20.20.210">
    <property type="match status" value="2"/>
</dbReference>
<feature type="domain" description="Cobalamin-independent methionine synthase MetE C-terminal/archaeal" evidence="12">
    <location>
        <begin position="367"/>
        <end position="682"/>
    </location>
</feature>
<comment type="caution">
    <text evidence="14">The sequence shown here is derived from an EMBL/GenBank/DDBJ whole genome shotgun (WGS) entry which is preliminary data.</text>
</comment>
<evidence type="ECO:0000256" key="3">
    <source>
        <dbReference type="ARBA" id="ARBA00004681"/>
    </source>
</evidence>
<comment type="cofactor">
    <cofactor evidence="1">
        <name>Zn(2+)</name>
        <dbReference type="ChEBI" id="CHEBI:29105"/>
    </cofactor>
</comment>
<dbReference type="EC" id="2.1.1.14" evidence="5"/>
<dbReference type="InterPro" id="IPR038071">
    <property type="entry name" value="UROD/MetE-like_sf"/>
</dbReference>
<evidence type="ECO:0000259" key="13">
    <source>
        <dbReference type="Pfam" id="PF08267"/>
    </source>
</evidence>
<evidence type="ECO:0000256" key="7">
    <source>
        <dbReference type="ARBA" id="ARBA00022605"/>
    </source>
</evidence>
<evidence type="ECO:0000256" key="11">
    <source>
        <dbReference type="ARBA" id="ARBA00023167"/>
    </source>
</evidence>
<dbReference type="UniPathway" id="UPA00051">
    <property type="reaction ID" value="UER00082"/>
</dbReference>
<dbReference type="InterPro" id="IPR013215">
    <property type="entry name" value="Cbl-indep_Met_Synth_N"/>
</dbReference>
<keyword evidence="9" id="KW-0479">Metal-binding</keyword>
<evidence type="ECO:0000256" key="5">
    <source>
        <dbReference type="ARBA" id="ARBA00012034"/>
    </source>
</evidence>